<proteinExistence type="predicted"/>
<dbReference type="OrthoDB" id="5307922at2759"/>
<dbReference type="InterPro" id="IPR051288">
    <property type="entry name" value="Serum_paraoxonase/arylesterase"/>
</dbReference>
<evidence type="ECO:0000313" key="1">
    <source>
        <dbReference type="EMBL" id="CAI6335612.1"/>
    </source>
</evidence>
<organism evidence="1 2">
    <name type="scientific">Periconia digitata</name>
    <dbReference type="NCBI Taxonomy" id="1303443"/>
    <lineage>
        <taxon>Eukaryota</taxon>
        <taxon>Fungi</taxon>
        <taxon>Dikarya</taxon>
        <taxon>Ascomycota</taxon>
        <taxon>Pezizomycotina</taxon>
        <taxon>Dothideomycetes</taxon>
        <taxon>Pleosporomycetidae</taxon>
        <taxon>Pleosporales</taxon>
        <taxon>Massarineae</taxon>
        <taxon>Periconiaceae</taxon>
        <taxon>Periconia</taxon>
    </lineage>
</organism>
<sequence>MGTFRRDLHIPNGTLYIYDYTTPPSSPTTSSSSKLQSITLSNFDSAESFHPLGVEYDEKTSTLYVVNHAFSGACIEIFSLDLATAAATHRQTIKHPLLHAPNSIHSLGEGKLYVTNDHHFHASVYPILSKIETFSGAPGGTVMYVDTRDVNNTVKIVARVPFANGIVMLNSSTLAVSSTSKPGVYFFDVSASDYSLHLRNVVSAPASVDNLNVDSNGALLLAGHPDPFRITQLSKKRWACVRGSQDEKEREACGCEAPSWVGEWTQEQGLTTLSLTEGFCSSTTFARDVGRGVGIVSGLYADGLLEVRS</sequence>
<gene>
    <name evidence="1" type="ORF">PDIGIT_LOCUS8696</name>
</gene>
<dbReference type="Proteomes" id="UP001152607">
    <property type="component" value="Unassembled WGS sequence"/>
</dbReference>
<comment type="caution">
    <text evidence="1">The sequence shown here is derived from an EMBL/GenBank/DDBJ whole genome shotgun (WGS) entry which is preliminary data.</text>
</comment>
<dbReference type="Gene3D" id="2.120.10.30">
    <property type="entry name" value="TolB, C-terminal domain"/>
    <property type="match status" value="1"/>
</dbReference>
<dbReference type="PANTHER" id="PTHR11799:SF30">
    <property type="entry name" value="SERUM PARAOXONASE_ARYLESTERASE 2"/>
    <property type="match status" value="1"/>
</dbReference>
<keyword evidence="2" id="KW-1185">Reference proteome</keyword>
<reference evidence="1" key="1">
    <citation type="submission" date="2023-01" db="EMBL/GenBank/DDBJ databases">
        <authorList>
            <person name="Van Ghelder C."/>
            <person name="Rancurel C."/>
        </authorList>
    </citation>
    <scope>NUCLEOTIDE SEQUENCE</scope>
    <source>
        <strain evidence="1">CNCM I-4278</strain>
    </source>
</reference>
<dbReference type="EMBL" id="CAOQHR010000006">
    <property type="protein sequence ID" value="CAI6335612.1"/>
    <property type="molecule type" value="Genomic_DNA"/>
</dbReference>
<dbReference type="SUPFAM" id="SSF63829">
    <property type="entry name" value="Calcium-dependent phosphotriesterase"/>
    <property type="match status" value="1"/>
</dbReference>
<dbReference type="AlphaFoldDB" id="A0A9W4UJ36"/>
<dbReference type="PANTHER" id="PTHR11799">
    <property type="entry name" value="PARAOXONASE"/>
    <property type="match status" value="1"/>
</dbReference>
<dbReference type="InterPro" id="IPR011042">
    <property type="entry name" value="6-blade_b-propeller_TolB-like"/>
</dbReference>
<accession>A0A9W4UJ36</accession>
<evidence type="ECO:0000313" key="2">
    <source>
        <dbReference type="Proteomes" id="UP001152607"/>
    </source>
</evidence>
<protein>
    <recommendedName>
        <fullName evidence="3">Arylesterase</fullName>
    </recommendedName>
</protein>
<evidence type="ECO:0008006" key="3">
    <source>
        <dbReference type="Google" id="ProtNLM"/>
    </source>
</evidence>
<name>A0A9W4UJ36_9PLEO</name>